<dbReference type="InterPro" id="IPR003362">
    <property type="entry name" value="Bact_transf"/>
</dbReference>
<feature type="domain" description="Bacterial sugar transferase" evidence="4">
    <location>
        <begin position="22"/>
        <end position="214"/>
    </location>
</feature>
<keyword evidence="3" id="KW-0812">Transmembrane</keyword>
<keyword evidence="2" id="KW-0270">Exopolysaccharide synthesis</keyword>
<dbReference type="KEGG" id="mcic:A4R28_00270"/>
<dbReference type="Pfam" id="PF02397">
    <property type="entry name" value="Bac_transf"/>
    <property type="match status" value="1"/>
</dbReference>
<dbReference type="RefSeq" id="WP_013533117.1">
    <property type="nucleotide sequence ID" value="NZ_CP015062.1"/>
</dbReference>
<dbReference type="PANTHER" id="PTHR30576">
    <property type="entry name" value="COLANIC BIOSYNTHESIS UDP-GLUCOSE LIPID CARRIER TRANSFERASE"/>
    <property type="match status" value="1"/>
</dbReference>
<evidence type="ECO:0000313" key="5">
    <source>
        <dbReference type="EMBL" id="UTU51376.1"/>
    </source>
</evidence>
<sequence>MNALDVTMHRPAVAGTSHGIARRAMDIILAAAAGMALAPLMLLIAVALFVEGGWPVLFAQTRLGAGAKPFRMYKFRKFKTTADPFGLALTMNDDSRMTRIGRFLAATKLDELPQLWNVFTGDMAIVGPRPESLAFADCFRGGNEAVLQWKPGLLGPTQVLFRHEACFYPPSLDPLLFYREVLFPAKATIDLAYYPRRTIASDLVWIMRGFRAVFGVSLPPAASG</sequence>
<protein>
    <submittedName>
        <fullName evidence="5">Sugar transferase</fullName>
    </submittedName>
</protein>
<dbReference type="PANTHER" id="PTHR30576:SF0">
    <property type="entry name" value="UNDECAPRENYL-PHOSPHATE N-ACETYLGALACTOSAMINYL 1-PHOSPHATE TRANSFERASE-RELATED"/>
    <property type="match status" value="1"/>
</dbReference>
<feature type="transmembrane region" description="Helical" evidence="3">
    <location>
        <begin position="27"/>
        <end position="50"/>
    </location>
</feature>
<proteinExistence type="inferred from homology"/>
<comment type="similarity">
    <text evidence="1">Belongs to the bacterial sugar transferase family.</text>
</comment>
<reference evidence="5 6" key="1">
    <citation type="journal article" date="2022" name="Microbiol. Resour. Announc.">
        <title>Complete Genome Sequence of Mesorhizobium ciceri Strain R30, a Rhizobium Used as a Commercial Inoculant for Chickpea in Argentina.</title>
        <authorList>
            <person name="Foresto E."/>
            <person name="Revale S."/>
            <person name="Primo E."/>
            <person name="Nievas F."/>
            <person name="Carezzano E."/>
            <person name="Puente M."/>
            <person name="Alzari P."/>
            <person name="Mart M."/>
            <person name="Ben-Assaya M."/>
            <person name="Mornico D."/>
            <person name="Santoro M."/>
            <person name="Mart F."/>
            <person name="Giordano W."/>
            <person name="Bogino P."/>
        </authorList>
    </citation>
    <scope>NUCLEOTIDE SEQUENCE [LARGE SCALE GENOMIC DNA]</scope>
    <source>
        <strain evidence="5 6">R30</strain>
    </source>
</reference>
<keyword evidence="5" id="KW-0808">Transferase</keyword>
<evidence type="ECO:0000259" key="4">
    <source>
        <dbReference type="Pfam" id="PF02397"/>
    </source>
</evidence>
<evidence type="ECO:0000256" key="2">
    <source>
        <dbReference type="ARBA" id="ARBA00023169"/>
    </source>
</evidence>
<dbReference type="Proteomes" id="UP001060070">
    <property type="component" value="Chromosome"/>
</dbReference>
<keyword evidence="3" id="KW-1133">Transmembrane helix</keyword>
<evidence type="ECO:0000313" key="6">
    <source>
        <dbReference type="Proteomes" id="UP001060070"/>
    </source>
</evidence>
<dbReference type="GeneID" id="91559760"/>
<accession>A0AB38T8R9</accession>
<evidence type="ECO:0000256" key="3">
    <source>
        <dbReference type="SAM" id="Phobius"/>
    </source>
</evidence>
<dbReference type="AlphaFoldDB" id="A0AB38T8R9"/>
<keyword evidence="3" id="KW-0472">Membrane</keyword>
<keyword evidence="6" id="KW-1185">Reference proteome</keyword>
<dbReference type="GO" id="GO:0016780">
    <property type="term" value="F:phosphotransferase activity, for other substituted phosphate groups"/>
    <property type="evidence" value="ECO:0007669"/>
    <property type="project" value="TreeGrafter"/>
</dbReference>
<evidence type="ECO:0000256" key="1">
    <source>
        <dbReference type="ARBA" id="ARBA00006464"/>
    </source>
</evidence>
<gene>
    <name evidence="5" type="ORF">LRP29_28570</name>
</gene>
<name>A0AB38T8R9_9HYPH</name>
<organism evidence="5 6">
    <name type="scientific">Mesorhizobium ciceri</name>
    <dbReference type="NCBI Taxonomy" id="39645"/>
    <lineage>
        <taxon>Bacteria</taxon>
        <taxon>Pseudomonadati</taxon>
        <taxon>Pseudomonadota</taxon>
        <taxon>Alphaproteobacteria</taxon>
        <taxon>Hyphomicrobiales</taxon>
        <taxon>Phyllobacteriaceae</taxon>
        <taxon>Mesorhizobium</taxon>
    </lineage>
</organism>
<dbReference type="EMBL" id="CP088147">
    <property type="protein sequence ID" value="UTU51376.1"/>
    <property type="molecule type" value="Genomic_DNA"/>
</dbReference>
<dbReference type="GO" id="GO:0000271">
    <property type="term" value="P:polysaccharide biosynthetic process"/>
    <property type="evidence" value="ECO:0007669"/>
    <property type="project" value="UniProtKB-KW"/>
</dbReference>